<keyword evidence="6" id="KW-1015">Disulfide bond</keyword>
<dbReference type="PANTHER" id="PTHR11567:SF211">
    <property type="entry name" value="PROSTATIC ACID PHOSPHATASE"/>
    <property type="match status" value="1"/>
</dbReference>
<feature type="signal peptide" evidence="8">
    <location>
        <begin position="1"/>
        <end position="21"/>
    </location>
</feature>
<dbReference type="PROSITE" id="PS00616">
    <property type="entry name" value="HIS_ACID_PHOSPHAT_1"/>
    <property type="match status" value="1"/>
</dbReference>
<dbReference type="Gene3D" id="3.40.50.1240">
    <property type="entry name" value="Phosphoglycerate mutase-like"/>
    <property type="match status" value="1"/>
</dbReference>
<dbReference type="InterPro" id="IPR029033">
    <property type="entry name" value="His_PPase_superfam"/>
</dbReference>
<evidence type="ECO:0000313" key="10">
    <source>
        <dbReference type="Proteomes" id="UP001307889"/>
    </source>
</evidence>
<keyword evidence="5" id="KW-0378">Hydrolase</keyword>
<keyword evidence="7" id="KW-0325">Glycoprotein</keyword>
<gene>
    <name evidence="9" type="ORF">NTJ_05775</name>
</gene>
<dbReference type="PANTHER" id="PTHR11567">
    <property type="entry name" value="ACID PHOSPHATASE-RELATED"/>
    <property type="match status" value="1"/>
</dbReference>
<evidence type="ECO:0000256" key="5">
    <source>
        <dbReference type="ARBA" id="ARBA00022801"/>
    </source>
</evidence>
<organism evidence="9 10">
    <name type="scientific">Nesidiocoris tenuis</name>
    <dbReference type="NCBI Taxonomy" id="355587"/>
    <lineage>
        <taxon>Eukaryota</taxon>
        <taxon>Metazoa</taxon>
        <taxon>Ecdysozoa</taxon>
        <taxon>Arthropoda</taxon>
        <taxon>Hexapoda</taxon>
        <taxon>Insecta</taxon>
        <taxon>Pterygota</taxon>
        <taxon>Neoptera</taxon>
        <taxon>Paraneoptera</taxon>
        <taxon>Hemiptera</taxon>
        <taxon>Heteroptera</taxon>
        <taxon>Panheteroptera</taxon>
        <taxon>Cimicomorpha</taxon>
        <taxon>Miridae</taxon>
        <taxon>Dicyphina</taxon>
        <taxon>Nesidiocoris</taxon>
    </lineage>
</organism>
<evidence type="ECO:0000256" key="4">
    <source>
        <dbReference type="ARBA" id="ARBA00022729"/>
    </source>
</evidence>
<comment type="similarity">
    <text evidence="2">Belongs to the histidine acid phosphatase family.</text>
</comment>
<dbReference type="InterPro" id="IPR050645">
    <property type="entry name" value="Histidine_acid_phosphatase"/>
</dbReference>
<name>A0ABN7AL50_9HEMI</name>
<evidence type="ECO:0000256" key="2">
    <source>
        <dbReference type="ARBA" id="ARBA00005375"/>
    </source>
</evidence>
<protein>
    <recommendedName>
        <fullName evidence="3">acid phosphatase</fullName>
        <ecNumber evidence="3">3.1.3.2</ecNumber>
    </recommendedName>
</protein>
<sequence>MRWIGKNFVYTLILHLTCVWGSVEDLGGKQNSEDRQNIGVRQYNKPWPAQQSAANEDLSTLKYVCMITRHGSRSPTATYPTDPYPFTDLKYWPDGPGQLTKLGKQQLYETGHLLRRRYDGFLNLNFYPNQTEVRSNPYDRDFMSAACILAGLYPPVGYQVWAKDLPWQPVPIWEDRFDIAQISTRPTVCPRYMEELSKSLQALNKDSWKYRKLFMYLSKNMGKKISHISRLPEVWDILTIQEENGYELPDWSKYVYPNQMYELEGIAFKAYFSGTYEQTRLSAGPILEMIVNQLNAKSRGELKPDRRLFIEAAHDATLRAILSGLDINDTFPIDTSAFIIFELHENDSKYFVKTLYFNNSATPEPRQLEMPYCHNPCSLEDFNEAVNKYIPENWKEECRNVTDSNED</sequence>
<evidence type="ECO:0000256" key="6">
    <source>
        <dbReference type="ARBA" id="ARBA00023157"/>
    </source>
</evidence>
<keyword evidence="4 8" id="KW-0732">Signal</keyword>
<accession>A0ABN7AL50</accession>
<dbReference type="InterPro" id="IPR000560">
    <property type="entry name" value="His_Pase_clade-2"/>
</dbReference>
<evidence type="ECO:0000313" key="9">
    <source>
        <dbReference type="EMBL" id="BES92966.1"/>
    </source>
</evidence>
<dbReference type="CDD" id="cd07061">
    <property type="entry name" value="HP_HAP_like"/>
    <property type="match status" value="1"/>
</dbReference>
<evidence type="ECO:0000256" key="7">
    <source>
        <dbReference type="ARBA" id="ARBA00023180"/>
    </source>
</evidence>
<dbReference type="Proteomes" id="UP001307889">
    <property type="component" value="Chromosome 4"/>
</dbReference>
<keyword evidence="10" id="KW-1185">Reference proteome</keyword>
<feature type="chain" id="PRO_5047238482" description="acid phosphatase" evidence="8">
    <location>
        <begin position="22"/>
        <end position="407"/>
    </location>
</feature>
<dbReference type="EC" id="3.1.3.2" evidence="3"/>
<reference evidence="9 10" key="1">
    <citation type="submission" date="2023-09" db="EMBL/GenBank/DDBJ databases">
        <title>Nesidiocoris tenuis whole genome shotgun sequence.</title>
        <authorList>
            <person name="Shibata T."/>
            <person name="Shimoda M."/>
            <person name="Kobayashi T."/>
            <person name="Uehara T."/>
        </authorList>
    </citation>
    <scope>NUCLEOTIDE SEQUENCE [LARGE SCALE GENOMIC DNA]</scope>
    <source>
        <strain evidence="9 10">Japan</strain>
    </source>
</reference>
<comment type="catalytic activity">
    <reaction evidence="1">
        <text>a phosphate monoester + H2O = an alcohol + phosphate</text>
        <dbReference type="Rhea" id="RHEA:15017"/>
        <dbReference type="ChEBI" id="CHEBI:15377"/>
        <dbReference type="ChEBI" id="CHEBI:30879"/>
        <dbReference type="ChEBI" id="CHEBI:43474"/>
        <dbReference type="ChEBI" id="CHEBI:67140"/>
        <dbReference type="EC" id="3.1.3.2"/>
    </reaction>
</comment>
<evidence type="ECO:0000256" key="3">
    <source>
        <dbReference type="ARBA" id="ARBA00012646"/>
    </source>
</evidence>
<evidence type="ECO:0000256" key="8">
    <source>
        <dbReference type="SAM" id="SignalP"/>
    </source>
</evidence>
<evidence type="ECO:0000256" key="1">
    <source>
        <dbReference type="ARBA" id="ARBA00000032"/>
    </source>
</evidence>
<dbReference type="Pfam" id="PF00328">
    <property type="entry name" value="His_Phos_2"/>
    <property type="match status" value="1"/>
</dbReference>
<dbReference type="SUPFAM" id="SSF53254">
    <property type="entry name" value="Phosphoglycerate mutase-like"/>
    <property type="match status" value="1"/>
</dbReference>
<dbReference type="EMBL" id="AP028912">
    <property type="protein sequence ID" value="BES92966.1"/>
    <property type="molecule type" value="Genomic_DNA"/>
</dbReference>
<dbReference type="InterPro" id="IPR033379">
    <property type="entry name" value="Acid_Pase_AS"/>
</dbReference>
<proteinExistence type="inferred from homology"/>